<comment type="catalytic activity">
    <reaction evidence="9">
        <text>S-methyl-5'-thioadenosine + phosphate = 5-(methylsulfanyl)-alpha-D-ribose 1-phosphate + adenine</text>
        <dbReference type="Rhea" id="RHEA:11852"/>
        <dbReference type="ChEBI" id="CHEBI:16708"/>
        <dbReference type="ChEBI" id="CHEBI:17509"/>
        <dbReference type="ChEBI" id="CHEBI:43474"/>
        <dbReference type="ChEBI" id="CHEBI:58533"/>
        <dbReference type="EC" id="2.4.2.28"/>
    </reaction>
    <physiologicalReaction direction="left-to-right" evidence="9">
        <dbReference type="Rhea" id="RHEA:11853"/>
    </physiologicalReaction>
</comment>
<dbReference type="NCBIfam" id="TIGR00726">
    <property type="entry name" value="peptidoglycan editing factor PgeF"/>
    <property type="match status" value="1"/>
</dbReference>
<dbReference type="Gene3D" id="3.60.140.10">
    <property type="entry name" value="CNF1/YfiH-like putative cysteine hydrolases"/>
    <property type="match status" value="1"/>
</dbReference>
<evidence type="ECO:0000313" key="12">
    <source>
        <dbReference type="Proteomes" id="UP000091969"/>
    </source>
</evidence>
<comment type="catalytic activity">
    <reaction evidence="8">
        <text>adenosine + phosphate = alpha-D-ribose 1-phosphate + adenine</text>
        <dbReference type="Rhea" id="RHEA:27642"/>
        <dbReference type="ChEBI" id="CHEBI:16335"/>
        <dbReference type="ChEBI" id="CHEBI:16708"/>
        <dbReference type="ChEBI" id="CHEBI:43474"/>
        <dbReference type="ChEBI" id="CHEBI:57720"/>
        <dbReference type="EC" id="2.4.2.1"/>
    </reaction>
    <physiologicalReaction direction="left-to-right" evidence="8">
        <dbReference type="Rhea" id="RHEA:27643"/>
    </physiologicalReaction>
</comment>
<dbReference type="AlphaFoldDB" id="A0A1A6DVZ3"/>
<dbReference type="SUPFAM" id="SSF64438">
    <property type="entry name" value="CNF1/YfiH-like putative cysteine hydrolases"/>
    <property type="match status" value="1"/>
</dbReference>
<dbReference type="STRING" id="1101373.A9O67_07950"/>
<dbReference type="CDD" id="cd16833">
    <property type="entry name" value="YfiH"/>
    <property type="match status" value="1"/>
</dbReference>
<keyword evidence="6" id="KW-0862">Zinc</keyword>
<keyword evidence="3" id="KW-0808">Transferase</keyword>
<dbReference type="GO" id="GO:0017061">
    <property type="term" value="F:S-methyl-5-thioadenosine phosphorylase activity"/>
    <property type="evidence" value="ECO:0007669"/>
    <property type="project" value="UniProtKB-EC"/>
</dbReference>
<evidence type="ECO:0000256" key="8">
    <source>
        <dbReference type="ARBA" id="ARBA00048968"/>
    </source>
</evidence>
<evidence type="ECO:0000256" key="10">
    <source>
        <dbReference type="RuleBase" id="RU361274"/>
    </source>
</evidence>
<dbReference type="PANTHER" id="PTHR30616:SF2">
    <property type="entry name" value="PURINE NUCLEOSIDE PHOSPHORYLASE LACC1"/>
    <property type="match status" value="1"/>
</dbReference>
<proteinExistence type="inferred from homology"/>
<dbReference type="PANTHER" id="PTHR30616">
    <property type="entry name" value="UNCHARACTERIZED PROTEIN YFIH"/>
    <property type="match status" value="1"/>
</dbReference>
<comment type="caution">
    <text evidence="11">The sequence shown here is derived from an EMBL/GenBank/DDBJ whole genome shotgun (WGS) entry which is preliminary data.</text>
</comment>
<keyword evidence="5" id="KW-0378">Hydrolase</keyword>
<dbReference type="InterPro" id="IPR003730">
    <property type="entry name" value="Cu_polyphenol_OxRdtase"/>
</dbReference>
<dbReference type="RefSeq" id="WP_068609990.1">
    <property type="nucleotide sequence ID" value="NZ_LZDH01000056.1"/>
</dbReference>
<dbReference type="InterPro" id="IPR011324">
    <property type="entry name" value="Cytotoxic_necrot_fac-like_cat"/>
</dbReference>
<name>A0A1A6DVZ3_9BURK</name>
<gene>
    <name evidence="11" type="ORF">A9O67_07950</name>
</gene>
<evidence type="ECO:0000256" key="2">
    <source>
        <dbReference type="ARBA" id="ARBA00007353"/>
    </source>
</evidence>
<organism evidence="11 12">
    <name type="scientific">Tepidimonas fonticaldi</name>
    <dbReference type="NCBI Taxonomy" id="1101373"/>
    <lineage>
        <taxon>Bacteria</taxon>
        <taxon>Pseudomonadati</taxon>
        <taxon>Pseudomonadota</taxon>
        <taxon>Betaproteobacteria</taxon>
        <taxon>Burkholderiales</taxon>
        <taxon>Tepidimonas</taxon>
    </lineage>
</organism>
<keyword evidence="4" id="KW-0479">Metal-binding</keyword>
<sequence length="243" mass="25517">MSTRAGGVSVGPWASLNLGDHVGDAPDAVARNRARWAQALGARPVFLRQVHGTGVVRLDATTPDGTEADACWTDARGVACTVLVADCLPILLAAPDGQSVAAVHAGWRGLAGYDGNGVLEALCAHWPAAQAPERRCAIRVWIGAAIGPQAFEVGGEVREAFVAACPSDAEAFRPSPHNADRWLADLPGLARRRLARLGFGPVTGNDGSAPWCTVGNPSRFFSHRRDARLLGHSGRLGAAIWRV</sequence>
<evidence type="ECO:0000256" key="3">
    <source>
        <dbReference type="ARBA" id="ARBA00022679"/>
    </source>
</evidence>
<comment type="similarity">
    <text evidence="2 10">Belongs to the purine nucleoside phosphorylase YfiH/LACC1 family.</text>
</comment>
<evidence type="ECO:0000256" key="9">
    <source>
        <dbReference type="ARBA" id="ARBA00049893"/>
    </source>
</evidence>
<dbReference type="Pfam" id="PF02578">
    <property type="entry name" value="Cu-oxidase_4"/>
    <property type="match status" value="1"/>
</dbReference>
<evidence type="ECO:0000256" key="6">
    <source>
        <dbReference type="ARBA" id="ARBA00022833"/>
    </source>
</evidence>
<reference evidence="11 12" key="1">
    <citation type="submission" date="2016-06" db="EMBL/GenBank/DDBJ databases">
        <title>Genome sequence of Tepidimonas fonticaldi PL17.</title>
        <authorList>
            <person name="Pinnaka A.K."/>
        </authorList>
    </citation>
    <scope>NUCLEOTIDE SEQUENCE [LARGE SCALE GENOMIC DNA]</scope>
    <source>
        <strain evidence="11 12">PL17</strain>
    </source>
</reference>
<evidence type="ECO:0000256" key="4">
    <source>
        <dbReference type="ARBA" id="ARBA00022723"/>
    </source>
</evidence>
<dbReference type="InterPro" id="IPR038371">
    <property type="entry name" value="Cu_polyphenol_OxRdtase_sf"/>
</dbReference>
<protein>
    <recommendedName>
        <fullName evidence="10">Purine nucleoside phosphorylase</fullName>
    </recommendedName>
</protein>
<comment type="catalytic activity">
    <reaction evidence="1">
        <text>inosine + phosphate = alpha-D-ribose 1-phosphate + hypoxanthine</text>
        <dbReference type="Rhea" id="RHEA:27646"/>
        <dbReference type="ChEBI" id="CHEBI:17368"/>
        <dbReference type="ChEBI" id="CHEBI:17596"/>
        <dbReference type="ChEBI" id="CHEBI:43474"/>
        <dbReference type="ChEBI" id="CHEBI:57720"/>
        <dbReference type="EC" id="2.4.2.1"/>
    </reaction>
    <physiologicalReaction direction="left-to-right" evidence="1">
        <dbReference type="Rhea" id="RHEA:27647"/>
    </physiologicalReaction>
</comment>
<evidence type="ECO:0000256" key="7">
    <source>
        <dbReference type="ARBA" id="ARBA00047989"/>
    </source>
</evidence>
<dbReference type="GO" id="GO:0016787">
    <property type="term" value="F:hydrolase activity"/>
    <property type="evidence" value="ECO:0007669"/>
    <property type="project" value="UniProtKB-KW"/>
</dbReference>
<evidence type="ECO:0000256" key="1">
    <source>
        <dbReference type="ARBA" id="ARBA00000553"/>
    </source>
</evidence>
<dbReference type="GO" id="GO:0005507">
    <property type="term" value="F:copper ion binding"/>
    <property type="evidence" value="ECO:0007669"/>
    <property type="project" value="TreeGrafter"/>
</dbReference>
<accession>A0A1A6DVZ3</accession>
<evidence type="ECO:0000313" key="11">
    <source>
        <dbReference type="EMBL" id="OBS31013.1"/>
    </source>
</evidence>
<dbReference type="EMBL" id="LZDH01000056">
    <property type="protein sequence ID" value="OBS31013.1"/>
    <property type="molecule type" value="Genomic_DNA"/>
</dbReference>
<dbReference type="Proteomes" id="UP000091969">
    <property type="component" value="Unassembled WGS sequence"/>
</dbReference>
<comment type="catalytic activity">
    <reaction evidence="7">
        <text>adenosine + H2O + H(+) = inosine + NH4(+)</text>
        <dbReference type="Rhea" id="RHEA:24408"/>
        <dbReference type="ChEBI" id="CHEBI:15377"/>
        <dbReference type="ChEBI" id="CHEBI:15378"/>
        <dbReference type="ChEBI" id="CHEBI:16335"/>
        <dbReference type="ChEBI" id="CHEBI:17596"/>
        <dbReference type="ChEBI" id="CHEBI:28938"/>
        <dbReference type="EC" id="3.5.4.4"/>
    </reaction>
    <physiologicalReaction direction="left-to-right" evidence="7">
        <dbReference type="Rhea" id="RHEA:24409"/>
    </physiologicalReaction>
</comment>
<keyword evidence="12" id="KW-1185">Reference proteome</keyword>
<evidence type="ECO:0000256" key="5">
    <source>
        <dbReference type="ARBA" id="ARBA00022801"/>
    </source>
</evidence>
<dbReference type="OrthoDB" id="4279at2"/>